<organism evidence="1 2">
    <name type="scientific">Lutibaculum baratangense AMV1</name>
    <dbReference type="NCBI Taxonomy" id="631454"/>
    <lineage>
        <taxon>Bacteria</taxon>
        <taxon>Pseudomonadati</taxon>
        <taxon>Pseudomonadota</taxon>
        <taxon>Alphaproteobacteria</taxon>
        <taxon>Hyphomicrobiales</taxon>
        <taxon>Tepidamorphaceae</taxon>
        <taxon>Lutibaculum</taxon>
    </lineage>
</organism>
<reference evidence="1 2" key="1">
    <citation type="journal article" date="2014" name="Genome Announc.">
        <title>Draft Genome Sequence of Lutibaculum baratangense Strain AMV1T, Isolated from a Mud Volcano in Andamans, India.</title>
        <authorList>
            <person name="Singh A."/>
            <person name="Sreenivas A."/>
            <person name="Sathyanarayana Reddy G."/>
            <person name="Pinnaka A.K."/>
            <person name="Shivaji S."/>
        </authorList>
    </citation>
    <scope>NUCLEOTIDE SEQUENCE [LARGE SCALE GENOMIC DNA]</scope>
    <source>
        <strain evidence="1 2">AMV1</strain>
    </source>
</reference>
<dbReference type="Proteomes" id="UP000017819">
    <property type="component" value="Unassembled WGS sequence"/>
</dbReference>
<gene>
    <name evidence="1" type="ORF">N177_3101</name>
</gene>
<evidence type="ECO:0000313" key="1">
    <source>
        <dbReference type="EMBL" id="ESR23033.1"/>
    </source>
</evidence>
<dbReference type="EMBL" id="AWXZ01000039">
    <property type="protein sequence ID" value="ESR23033.1"/>
    <property type="molecule type" value="Genomic_DNA"/>
</dbReference>
<protein>
    <submittedName>
        <fullName evidence="1">Uncharacterized protein</fullName>
    </submittedName>
</protein>
<sequence>MEQMRELVRLETAGLSGETTRAAILFADKIFGEIMQDLSEHH</sequence>
<name>V4T916_9HYPH</name>
<proteinExistence type="predicted"/>
<accession>V4T916</accession>
<dbReference type="AlphaFoldDB" id="V4T916"/>
<evidence type="ECO:0000313" key="2">
    <source>
        <dbReference type="Proteomes" id="UP000017819"/>
    </source>
</evidence>
<comment type="caution">
    <text evidence="1">The sequence shown here is derived from an EMBL/GenBank/DDBJ whole genome shotgun (WGS) entry which is preliminary data.</text>
</comment>
<keyword evidence="2" id="KW-1185">Reference proteome</keyword>